<reference evidence="2 3" key="1">
    <citation type="journal article" date="2011" name="Cell">
        <title>The monarch butterfly genome yields insights into long-distance migration.</title>
        <authorList>
            <person name="Zhan S."/>
            <person name="Merlin C."/>
            <person name="Boore J.L."/>
            <person name="Reppert S.M."/>
        </authorList>
    </citation>
    <scope>NUCLEOTIDE SEQUENCE [LARGE SCALE GENOMIC DNA]</scope>
    <source>
        <strain evidence="2">F-2</strain>
    </source>
</reference>
<evidence type="ECO:0000256" key="1">
    <source>
        <dbReference type="SAM" id="MobiDB-lite"/>
    </source>
</evidence>
<evidence type="ECO:0000313" key="2">
    <source>
        <dbReference type="EMBL" id="OWR50145.1"/>
    </source>
</evidence>
<dbReference type="EMBL" id="AGBW02009680">
    <property type="protein sequence ID" value="OWR50145.1"/>
    <property type="molecule type" value="Genomic_DNA"/>
</dbReference>
<gene>
    <name evidence="2" type="ORF">KGM_201609B</name>
</gene>
<dbReference type="KEGG" id="dpl:KGM_201609B"/>
<dbReference type="InParanoid" id="A0A212F8S2"/>
<comment type="caution">
    <text evidence="2">The sequence shown here is derived from an EMBL/GenBank/DDBJ whole genome shotgun (WGS) entry which is preliminary data.</text>
</comment>
<proteinExistence type="predicted"/>
<feature type="compositionally biased region" description="Polar residues" evidence="1">
    <location>
        <begin position="8"/>
        <end position="25"/>
    </location>
</feature>
<dbReference type="AlphaFoldDB" id="A0A212F8S2"/>
<sequence>SGGATVRRQAQTNMEFRESSVSIDPSKSRIVGERSESSSRVISTSGTENTTLVLAANTAGGRAPPLINFKAKIIRDQWKAPPEKEYPGRTVQKLL</sequence>
<dbReference type="Proteomes" id="UP000007151">
    <property type="component" value="Unassembled WGS sequence"/>
</dbReference>
<evidence type="ECO:0000313" key="3">
    <source>
        <dbReference type="Proteomes" id="UP000007151"/>
    </source>
</evidence>
<protein>
    <submittedName>
        <fullName evidence="2">Uncharacterized protein</fullName>
    </submittedName>
</protein>
<feature type="compositionally biased region" description="Basic and acidic residues" evidence="1">
    <location>
        <begin position="26"/>
        <end position="37"/>
    </location>
</feature>
<accession>A0A212F8S2</accession>
<feature type="non-terminal residue" evidence="2">
    <location>
        <position position="1"/>
    </location>
</feature>
<feature type="region of interest" description="Disordered" evidence="1">
    <location>
        <begin position="1"/>
        <end position="45"/>
    </location>
</feature>
<name>A0A212F8S2_DANPL</name>
<keyword evidence="3" id="KW-1185">Reference proteome</keyword>
<organism evidence="2 3">
    <name type="scientific">Danaus plexippus plexippus</name>
    <dbReference type="NCBI Taxonomy" id="278856"/>
    <lineage>
        <taxon>Eukaryota</taxon>
        <taxon>Metazoa</taxon>
        <taxon>Ecdysozoa</taxon>
        <taxon>Arthropoda</taxon>
        <taxon>Hexapoda</taxon>
        <taxon>Insecta</taxon>
        <taxon>Pterygota</taxon>
        <taxon>Neoptera</taxon>
        <taxon>Endopterygota</taxon>
        <taxon>Lepidoptera</taxon>
        <taxon>Glossata</taxon>
        <taxon>Ditrysia</taxon>
        <taxon>Papilionoidea</taxon>
        <taxon>Nymphalidae</taxon>
        <taxon>Danainae</taxon>
        <taxon>Danaini</taxon>
        <taxon>Danaina</taxon>
        <taxon>Danaus</taxon>
        <taxon>Danaus</taxon>
    </lineage>
</organism>